<dbReference type="eggNOG" id="COG2391">
    <property type="taxonomic scope" value="Bacteria"/>
</dbReference>
<feature type="transmembrane region" description="Helical" evidence="10">
    <location>
        <begin position="166"/>
        <end position="187"/>
    </location>
</feature>
<evidence type="ECO:0000313" key="12">
    <source>
        <dbReference type="Proteomes" id="UP000015347"/>
    </source>
</evidence>
<evidence type="ECO:0000256" key="5">
    <source>
        <dbReference type="ARBA" id="ARBA00022692"/>
    </source>
</evidence>
<keyword evidence="5 10" id="KW-0812">Transmembrane</keyword>
<feature type="transmembrane region" description="Helical" evidence="10">
    <location>
        <begin position="55"/>
        <end position="76"/>
    </location>
</feature>
<evidence type="ECO:0000256" key="6">
    <source>
        <dbReference type="ARBA" id="ARBA00022989"/>
    </source>
</evidence>
<evidence type="ECO:0000256" key="4">
    <source>
        <dbReference type="ARBA" id="ARBA00022519"/>
    </source>
</evidence>
<organism evidence="11 12">
    <name type="scientific">Salipiger mucosus DSM 16094</name>
    <dbReference type="NCBI Taxonomy" id="1123237"/>
    <lineage>
        <taxon>Bacteria</taxon>
        <taxon>Pseudomonadati</taxon>
        <taxon>Pseudomonadota</taxon>
        <taxon>Alphaproteobacteria</taxon>
        <taxon>Rhodobacterales</taxon>
        <taxon>Roseobacteraceae</taxon>
        <taxon>Salipiger</taxon>
    </lineage>
</organism>
<feature type="transmembrane region" description="Helical" evidence="10">
    <location>
        <begin position="360"/>
        <end position="382"/>
    </location>
</feature>
<comment type="similarity">
    <text evidence="8">Belongs to the TsuA/YedE (TC 9.B.102) family.</text>
</comment>
<feature type="transmembrane region" description="Helical" evidence="10">
    <location>
        <begin position="331"/>
        <end position="354"/>
    </location>
</feature>
<dbReference type="PANTHER" id="PTHR30574">
    <property type="entry name" value="INNER MEMBRANE PROTEIN YEDE"/>
    <property type="match status" value="1"/>
</dbReference>
<dbReference type="RefSeq" id="WP_021119873.1">
    <property type="nucleotide sequence ID" value="NZ_KE557273.1"/>
</dbReference>
<feature type="transmembrane region" description="Helical" evidence="10">
    <location>
        <begin position="281"/>
        <end position="310"/>
    </location>
</feature>
<comment type="caution">
    <text evidence="11">The sequence shown here is derived from an EMBL/GenBank/DDBJ whole genome shotgun (WGS) entry which is preliminary data.</text>
</comment>
<dbReference type="OrthoDB" id="5342349at2"/>
<feature type="transmembrane region" description="Helical" evidence="10">
    <location>
        <begin position="97"/>
        <end position="121"/>
    </location>
</feature>
<sequence length="392" mass="39587">MNISSAVGRPDEQRSGARGTKCRGAACHEPPRAASGKKSCTGGHPSFETLGFESYTAPQVAVFFGLILGALFGILAERTKFCFRRGLVGEDARSARGVWLTGFAAALIGTQLAASMGWVAFDSHRYHAAALPVLAIVAGGLMFGAGMVLTRGCISRLTVLTATGNLRALTVLAVFAIAAHATLKGVLAPVRTSLGAYSVDLGSATGFAALPGGALVWTALIAAVALAVALRSGGRPVLLAQAAALGLLVAAGWVGTGWVLYDDFDPIAMESLSFTSPMADSLFWTVASTAVPATFGTGLVGGVLVGALVSALASRRFRWQSFSSPRETGRYLVGALLMGTGGVLAGGCTVGAGLSGTATLSFAAFLALGAIAVGGLATNAALQPRGALQPAE</sequence>
<evidence type="ECO:0000256" key="10">
    <source>
        <dbReference type="SAM" id="Phobius"/>
    </source>
</evidence>
<keyword evidence="2" id="KW-0813">Transport</keyword>
<evidence type="ECO:0000256" key="7">
    <source>
        <dbReference type="ARBA" id="ARBA00023136"/>
    </source>
</evidence>
<comment type="subcellular location">
    <subcellularLocation>
        <location evidence="1">Cell inner membrane</location>
        <topology evidence="1">Multi-pass membrane protein</topology>
    </subcellularLocation>
</comment>
<gene>
    <name evidence="11" type="ORF">Salmuc_00580</name>
</gene>
<evidence type="ECO:0000256" key="1">
    <source>
        <dbReference type="ARBA" id="ARBA00004429"/>
    </source>
</evidence>
<keyword evidence="3" id="KW-1003">Cell membrane</keyword>
<feature type="region of interest" description="Disordered" evidence="9">
    <location>
        <begin position="1"/>
        <end position="40"/>
    </location>
</feature>
<evidence type="ECO:0000256" key="9">
    <source>
        <dbReference type="SAM" id="MobiDB-lite"/>
    </source>
</evidence>
<dbReference type="PANTHER" id="PTHR30574:SF1">
    <property type="entry name" value="SULPHUR TRANSPORT DOMAIN-CONTAINING PROTEIN"/>
    <property type="match status" value="1"/>
</dbReference>
<dbReference type="AlphaFoldDB" id="S9QZ90"/>
<dbReference type="Pfam" id="PF04143">
    <property type="entry name" value="Sulf_transp"/>
    <property type="match status" value="1"/>
</dbReference>
<evidence type="ECO:0000313" key="11">
    <source>
        <dbReference type="EMBL" id="EPX84983.1"/>
    </source>
</evidence>
<dbReference type="HOGENOM" id="CLU_050656_2_0_5"/>
<evidence type="ECO:0000256" key="8">
    <source>
        <dbReference type="ARBA" id="ARBA00035655"/>
    </source>
</evidence>
<feature type="transmembrane region" description="Helical" evidence="10">
    <location>
        <begin position="237"/>
        <end position="261"/>
    </location>
</feature>
<dbReference type="STRING" id="1123237.Salmuc_00580"/>
<protein>
    <submittedName>
        <fullName evidence="11">Lipocalin-related protein and Bos/Can/Equ allergen</fullName>
    </submittedName>
</protein>
<dbReference type="EMBL" id="APVH01000011">
    <property type="protein sequence ID" value="EPX84983.1"/>
    <property type="molecule type" value="Genomic_DNA"/>
</dbReference>
<reference evidence="12" key="1">
    <citation type="journal article" date="2014" name="Stand. Genomic Sci.">
        <title>Genome sequence of the exopolysaccharide-producing Salipiger mucosus type strain (DSM 16094(T)), a moderately halophilic member of the Roseobacter clade.</title>
        <authorList>
            <person name="Riedel T."/>
            <person name="Spring S."/>
            <person name="Fiebig A."/>
            <person name="Petersen J."/>
            <person name="Kyrpides N.C."/>
            <person name="Goker M."/>
            <person name="Klenk H.P."/>
        </authorList>
    </citation>
    <scope>NUCLEOTIDE SEQUENCE [LARGE SCALE GENOMIC DNA]</scope>
    <source>
        <strain evidence="12">DSM 16094</strain>
    </source>
</reference>
<dbReference type="GO" id="GO:0005886">
    <property type="term" value="C:plasma membrane"/>
    <property type="evidence" value="ECO:0007669"/>
    <property type="project" value="UniProtKB-SubCell"/>
</dbReference>
<keyword evidence="12" id="KW-1185">Reference proteome</keyword>
<keyword evidence="4" id="KW-0997">Cell inner membrane</keyword>
<proteinExistence type="inferred from homology"/>
<dbReference type="Proteomes" id="UP000015347">
    <property type="component" value="Unassembled WGS sequence"/>
</dbReference>
<accession>S9QZ90</accession>
<name>S9QZ90_9RHOB</name>
<feature type="transmembrane region" description="Helical" evidence="10">
    <location>
        <begin position="207"/>
        <end position="230"/>
    </location>
</feature>
<evidence type="ECO:0000256" key="2">
    <source>
        <dbReference type="ARBA" id="ARBA00022448"/>
    </source>
</evidence>
<evidence type="ECO:0000256" key="3">
    <source>
        <dbReference type="ARBA" id="ARBA00022475"/>
    </source>
</evidence>
<keyword evidence="7 10" id="KW-0472">Membrane</keyword>
<feature type="transmembrane region" description="Helical" evidence="10">
    <location>
        <begin position="133"/>
        <end position="154"/>
    </location>
</feature>
<dbReference type="InterPro" id="IPR007272">
    <property type="entry name" value="Sulf_transp_TsuA/YedE"/>
</dbReference>
<keyword evidence="6 10" id="KW-1133">Transmembrane helix</keyword>